<gene>
    <name evidence="2" type="ORF">AE0388_0181</name>
</gene>
<evidence type="ECO:0000313" key="2">
    <source>
        <dbReference type="EMBL" id="KHS54338.1"/>
    </source>
</evidence>
<sequence>MTTAETLLTPSGGTAAAGDDDSTPTLRPDALLLDFGGVVFSTRKRPEAGLEVARIAAELLAQAGHHRSPDELASVFAGGGVALRDWKNSQSRLLEPIELDHRTIWRDFYASPLPAAEREVLVGHAGELQRELTTRSSEHTLRTGLVELLDTAAELGVPVGIVSNAHSGRAHRAILDQTGLTGRFAVQLYSDEVGIRKPHPGIIDLAARALGTSARRCWYVGDTLDRDVVAGRRAGVAAVMVTRSHHTDTPPFPVTERADLVVDEPGGIVPALRRTVRSSSAGPTLAEAAAGRPVPSGVSESDRLPSALLLDHGGVISTSEPDELGLAAFTARLAEGLSAAGHATTADQAASGLASGRIRHKEWKAAHESVNGGPVPEIDPVTFWAELVGPELPGDPDTVAAWLHAEAHRLMYDYSRVKSARTPRPGIVELLRTAGELGIPVGIVSNTVSGRGIRSLLEDQGLLDLIAAHAYSDEVGRRKPDPLGVRTVLTAVDADPRRAWFVGDKPHRDVPAARAGGVGTVVIVRGGATGDDELEAAIASDPTLRPDHLLDSIEDLLPLVFAPTVSSQPDSQPTATSTKGRS</sequence>
<dbReference type="EMBL" id="JTJZ01000006">
    <property type="protein sequence ID" value="KHS54338.1"/>
    <property type="molecule type" value="Genomic_DNA"/>
</dbReference>
<dbReference type="InterPro" id="IPR023214">
    <property type="entry name" value="HAD_sf"/>
</dbReference>
<evidence type="ECO:0000313" key="3">
    <source>
        <dbReference type="Proteomes" id="UP000031488"/>
    </source>
</evidence>
<dbReference type="Gene3D" id="3.40.50.1000">
    <property type="entry name" value="HAD superfamily/HAD-like"/>
    <property type="match status" value="2"/>
</dbReference>
<dbReference type="Pfam" id="PF00702">
    <property type="entry name" value="Hydrolase"/>
    <property type="match status" value="2"/>
</dbReference>
<dbReference type="PANTHER" id="PTHR43434">
    <property type="entry name" value="PHOSPHOGLYCOLATE PHOSPHATASE"/>
    <property type="match status" value="1"/>
</dbReference>
<dbReference type="GO" id="GO:0006281">
    <property type="term" value="P:DNA repair"/>
    <property type="evidence" value="ECO:0007669"/>
    <property type="project" value="TreeGrafter"/>
</dbReference>
<name>A0A0B9ATV8_BRELN</name>
<protein>
    <submittedName>
        <fullName evidence="2">HAD-superfamily hydrolase, subfamily IA, variant 1</fullName>
    </submittedName>
</protein>
<proteinExistence type="predicted"/>
<dbReference type="RefSeq" id="WP_082018735.1">
    <property type="nucleotide sequence ID" value="NZ_JTJZ01000006.1"/>
</dbReference>
<dbReference type="GO" id="GO:0005829">
    <property type="term" value="C:cytosol"/>
    <property type="evidence" value="ECO:0007669"/>
    <property type="project" value="TreeGrafter"/>
</dbReference>
<dbReference type="Proteomes" id="UP000031488">
    <property type="component" value="Unassembled WGS sequence"/>
</dbReference>
<dbReference type="PATRIC" id="fig|1703.6.peg.36"/>
<feature type="region of interest" description="Disordered" evidence="1">
    <location>
        <begin position="1"/>
        <end position="23"/>
    </location>
</feature>
<reference evidence="2 3" key="1">
    <citation type="submission" date="2014-11" db="EMBL/GenBank/DDBJ databases">
        <title>Draft Genome Sequence of Brevibacterium linens AE038-8.</title>
        <authorList>
            <person name="Maizel D."/>
            <person name="Utturkar S.M."/>
            <person name="Brown S.D."/>
            <person name="Ferrero M."/>
            <person name="Rosen B.P."/>
        </authorList>
    </citation>
    <scope>NUCLEOTIDE SEQUENCE [LARGE SCALE GENOMIC DNA]</scope>
    <source>
        <strain evidence="2 3">AE038-8</strain>
    </source>
</reference>
<dbReference type="InterPro" id="IPR036412">
    <property type="entry name" value="HAD-like_sf"/>
</dbReference>
<dbReference type="GO" id="GO:0008967">
    <property type="term" value="F:phosphoglycolate phosphatase activity"/>
    <property type="evidence" value="ECO:0007669"/>
    <property type="project" value="TreeGrafter"/>
</dbReference>
<comment type="caution">
    <text evidence="2">The sequence shown here is derived from an EMBL/GenBank/DDBJ whole genome shotgun (WGS) entry which is preliminary data.</text>
</comment>
<accession>A0A0B9ATV8</accession>
<dbReference type="InterPro" id="IPR050155">
    <property type="entry name" value="HAD-like_hydrolase_sf"/>
</dbReference>
<evidence type="ECO:0000256" key="1">
    <source>
        <dbReference type="SAM" id="MobiDB-lite"/>
    </source>
</evidence>
<dbReference type="SUPFAM" id="SSF56784">
    <property type="entry name" value="HAD-like"/>
    <property type="match status" value="2"/>
</dbReference>
<organism evidence="2 3">
    <name type="scientific">Brevibacterium linens</name>
    <dbReference type="NCBI Taxonomy" id="1703"/>
    <lineage>
        <taxon>Bacteria</taxon>
        <taxon>Bacillati</taxon>
        <taxon>Actinomycetota</taxon>
        <taxon>Actinomycetes</taxon>
        <taxon>Micrococcales</taxon>
        <taxon>Brevibacteriaceae</taxon>
        <taxon>Brevibacterium</taxon>
    </lineage>
</organism>
<keyword evidence="3" id="KW-1185">Reference proteome</keyword>
<feature type="region of interest" description="Disordered" evidence="1">
    <location>
        <begin position="279"/>
        <end position="301"/>
    </location>
</feature>
<feature type="compositionally biased region" description="Polar residues" evidence="1">
    <location>
        <begin position="1"/>
        <end position="12"/>
    </location>
</feature>
<dbReference type="InterPro" id="IPR006439">
    <property type="entry name" value="HAD-SF_hydro_IA"/>
</dbReference>
<dbReference type="PANTHER" id="PTHR43434:SF1">
    <property type="entry name" value="PHOSPHOGLYCOLATE PHOSPHATASE"/>
    <property type="match status" value="1"/>
</dbReference>
<dbReference type="OrthoDB" id="4954868at2"/>
<keyword evidence="2" id="KW-0378">Hydrolase</keyword>
<dbReference type="NCBIfam" id="TIGR01549">
    <property type="entry name" value="HAD-SF-IA-v1"/>
    <property type="match status" value="1"/>
</dbReference>
<dbReference type="AlphaFoldDB" id="A0A0B9ATV8"/>